<keyword evidence="2" id="KW-1185">Reference proteome</keyword>
<evidence type="ECO:0000313" key="2">
    <source>
        <dbReference type="Proteomes" id="UP000663942"/>
    </source>
</evidence>
<evidence type="ECO:0000313" key="1">
    <source>
        <dbReference type="EMBL" id="QTC88081.1"/>
    </source>
</evidence>
<gene>
    <name evidence="1" type="ORF">IFE19_01345</name>
</gene>
<proteinExistence type="predicted"/>
<protein>
    <submittedName>
        <fullName evidence="1">Uncharacterized protein</fullName>
    </submittedName>
</protein>
<sequence>MMIAEISAGLSALKTAKDLIESLDGIEGRAALAQVKADLLRELIKAYDELLVAREEKAALLQAKDDLGKELARLKDWSDEAQRYEPQRRYPGVLVYALKNAERAGQPLHNLCAACYNKGAKGLLQATTDVDSRIRIHKCDTCGFHAPVGGVMDNDD</sequence>
<dbReference type="Proteomes" id="UP000663942">
    <property type="component" value="Chromosome"/>
</dbReference>
<organism evidence="1 2">
    <name type="scientific">Brevundimonas pondensis</name>
    <dbReference type="NCBI Taxonomy" id="2774189"/>
    <lineage>
        <taxon>Bacteria</taxon>
        <taxon>Pseudomonadati</taxon>
        <taxon>Pseudomonadota</taxon>
        <taxon>Alphaproteobacteria</taxon>
        <taxon>Caulobacterales</taxon>
        <taxon>Caulobacteraceae</taxon>
        <taxon>Brevundimonas</taxon>
    </lineage>
</organism>
<dbReference type="RefSeq" id="WP_207825035.1">
    <property type="nucleotide sequence ID" value="NZ_CP062006.1"/>
</dbReference>
<reference evidence="1 2" key="1">
    <citation type="submission" date="2020-09" db="EMBL/GenBank/DDBJ databases">
        <title>Brevundimonas sp. LVF1 isolated from an oligotrophic pond in Goettingen, Germany.</title>
        <authorList>
            <person name="Friedrich I."/>
            <person name="Klassen A."/>
            <person name="Neubauer H."/>
            <person name="Schneider D."/>
            <person name="Hertel R."/>
            <person name="Daniel R."/>
        </authorList>
    </citation>
    <scope>NUCLEOTIDE SEQUENCE [LARGE SCALE GENOMIC DNA]</scope>
    <source>
        <strain evidence="1 2">LVF1</strain>
    </source>
</reference>
<accession>A0ABX7SNW9</accession>
<dbReference type="EMBL" id="CP062006">
    <property type="protein sequence ID" value="QTC88081.1"/>
    <property type="molecule type" value="Genomic_DNA"/>
</dbReference>
<name>A0ABX7SNW9_9CAUL</name>